<evidence type="ECO:0000256" key="5">
    <source>
        <dbReference type="ARBA" id="ARBA00022989"/>
    </source>
</evidence>
<evidence type="ECO:0000256" key="3">
    <source>
        <dbReference type="ARBA" id="ARBA00022692"/>
    </source>
</evidence>
<protein>
    <submittedName>
        <fullName evidence="12">Glycoside hydrolase family 16 protein</fullName>
    </submittedName>
</protein>
<dbReference type="GO" id="GO:0005789">
    <property type="term" value="C:endoplasmic reticulum membrane"/>
    <property type="evidence" value="ECO:0007669"/>
    <property type="project" value="TreeGrafter"/>
</dbReference>
<dbReference type="OMA" id="GYIHWIN"/>
<name>D8PNQ8_SCHCM</name>
<dbReference type="Pfam" id="PF03935">
    <property type="entry name" value="SKN1_KRE6_Sbg1"/>
    <property type="match status" value="1"/>
</dbReference>
<dbReference type="Proteomes" id="UP000007431">
    <property type="component" value="Unassembled WGS sequence"/>
</dbReference>
<keyword evidence="3 10" id="KW-0812">Transmembrane</keyword>
<evidence type="ECO:0000313" key="13">
    <source>
        <dbReference type="Proteomes" id="UP000007431"/>
    </source>
</evidence>
<dbReference type="Gene3D" id="2.60.120.200">
    <property type="match status" value="2"/>
</dbReference>
<evidence type="ECO:0000313" key="12">
    <source>
        <dbReference type="EMBL" id="EFJ03612.1"/>
    </source>
</evidence>
<dbReference type="PROSITE" id="PS51762">
    <property type="entry name" value="GH16_2"/>
    <property type="match status" value="1"/>
</dbReference>
<evidence type="ECO:0000256" key="9">
    <source>
        <dbReference type="SAM" id="MobiDB-lite"/>
    </source>
</evidence>
<dbReference type="InterPro" id="IPR013320">
    <property type="entry name" value="ConA-like_dom_sf"/>
</dbReference>
<evidence type="ECO:0000256" key="6">
    <source>
        <dbReference type="ARBA" id="ARBA00023136"/>
    </source>
</evidence>
<organism evidence="13">
    <name type="scientific">Schizophyllum commune (strain H4-8 / FGSC 9210)</name>
    <name type="common">Split gill fungus</name>
    <dbReference type="NCBI Taxonomy" id="578458"/>
    <lineage>
        <taxon>Eukaryota</taxon>
        <taxon>Fungi</taxon>
        <taxon>Dikarya</taxon>
        <taxon>Basidiomycota</taxon>
        <taxon>Agaricomycotina</taxon>
        <taxon>Agaricomycetes</taxon>
        <taxon>Agaricomycetidae</taxon>
        <taxon>Agaricales</taxon>
        <taxon>Schizophyllaceae</taxon>
        <taxon>Schizophyllum</taxon>
    </lineage>
</organism>
<dbReference type="PANTHER" id="PTHR31361:SF1">
    <property type="entry name" value="BETA-GLUCAN SYNTHESIS-ASSOCIATED PROTEIN KRE6-RELATED"/>
    <property type="match status" value="1"/>
</dbReference>
<dbReference type="HOGENOM" id="CLU_010811_3_1_1"/>
<dbReference type="GO" id="GO:0005886">
    <property type="term" value="C:plasma membrane"/>
    <property type="evidence" value="ECO:0007669"/>
    <property type="project" value="TreeGrafter"/>
</dbReference>
<feature type="domain" description="GH16" evidence="11">
    <location>
        <begin position="187"/>
        <end position="563"/>
    </location>
</feature>
<keyword evidence="5 10" id="KW-1133">Transmembrane helix</keyword>
<proteinExistence type="inferred from homology"/>
<keyword evidence="8" id="KW-0961">Cell wall biogenesis/degradation</keyword>
<dbReference type="eggNOG" id="ENOG502QR13">
    <property type="taxonomic scope" value="Eukaryota"/>
</dbReference>
<keyword evidence="7" id="KW-0325">Glycoprotein</keyword>
<keyword evidence="12" id="KW-0378">Hydrolase</keyword>
<dbReference type="InterPro" id="IPR005629">
    <property type="entry name" value="Skn1/Kre6/Sbg1"/>
</dbReference>
<evidence type="ECO:0000256" key="7">
    <source>
        <dbReference type="ARBA" id="ARBA00023180"/>
    </source>
</evidence>
<dbReference type="PANTHER" id="PTHR31361">
    <property type="entry name" value="BETA-GLUCAN SYNTHESIS-ASSOCIATED PROTEIN KRE6-RELATED"/>
    <property type="match status" value="1"/>
</dbReference>
<feature type="transmembrane region" description="Helical" evidence="10">
    <location>
        <begin position="120"/>
        <end position="143"/>
    </location>
</feature>
<accession>D8PNQ8</accession>
<evidence type="ECO:0000259" key="11">
    <source>
        <dbReference type="PROSITE" id="PS51762"/>
    </source>
</evidence>
<dbReference type="SUPFAM" id="SSF49899">
    <property type="entry name" value="Concanavalin A-like lectins/glucanases"/>
    <property type="match status" value="1"/>
</dbReference>
<evidence type="ECO:0000256" key="10">
    <source>
        <dbReference type="SAM" id="Phobius"/>
    </source>
</evidence>
<evidence type="ECO:0000256" key="2">
    <source>
        <dbReference type="ARBA" id="ARBA00010962"/>
    </source>
</evidence>
<comment type="similarity">
    <text evidence="2">Belongs to the SKN1/KRE6 family.</text>
</comment>
<feature type="compositionally biased region" description="Polar residues" evidence="9">
    <location>
        <begin position="19"/>
        <end position="36"/>
    </location>
</feature>
<evidence type="ECO:0000256" key="4">
    <source>
        <dbReference type="ARBA" id="ARBA00022968"/>
    </source>
</evidence>
<dbReference type="FunFam" id="2.60.120.200:FF:000259">
    <property type="entry name" value="Chromosome 9, whole genome shotgun sequence"/>
    <property type="match status" value="1"/>
</dbReference>
<dbReference type="GO" id="GO:0015926">
    <property type="term" value="F:glucosidase activity"/>
    <property type="evidence" value="ECO:0007669"/>
    <property type="project" value="TreeGrafter"/>
</dbReference>
<gene>
    <name evidence="12" type="ORF">SCHCODRAFT_64227</name>
</gene>
<feature type="compositionally biased region" description="Polar residues" evidence="9">
    <location>
        <begin position="1"/>
        <end position="11"/>
    </location>
</feature>
<dbReference type="AlphaFoldDB" id="D8PNQ8"/>
<evidence type="ECO:0000256" key="8">
    <source>
        <dbReference type="ARBA" id="ARBA00023316"/>
    </source>
</evidence>
<dbReference type="GO" id="GO:0031505">
    <property type="term" value="P:fungal-type cell wall organization"/>
    <property type="evidence" value="ECO:0007669"/>
    <property type="project" value="TreeGrafter"/>
</dbReference>
<keyword evidence="6 10" id="KW-0472">Membrane</keyword>
<dbReference type="InParanoid" id="D8PNQ8"/>
<comment type="subcellular location">
    <subcellularLocation>
        <location evidence="1">Membrane</location>
        <topology evidence="1">Single-pass type II membrane protein</topology>
    </subcellularLocation>
</comment>
<keyword evidence="4" id="KW-0735">Signal-anchor</keyword>
<dbReference type="GO" id="GO:0006078">
    <property type="term" value="P:(1-&gt;6)-beta-D-glucan biosynthetic process"/>
    <property type="evidence" value="ECO:0007669"/>
    <property type="project" value="TreeGrafter"/>
</dbReference>
<dbReference type="VEuPathDB" id="FungiDB:SCHCODRAFT_02612376"/>
<keyword evidence="13" id="KW-1185">Reference proteome</keyword>
<feature type="region of interest" description="Disordered" evidence="9">
    <location>
        <begin position="1"/>
        <end position="36"/>
    </location>
</feature>
<evidence type="ECO:0000256" key="1">
    <source>
        <dbReference type="ARBA" id="ARBA00004606"/>
    </source>
</evidence>
<dbReference type="FunCoup" id="D8PNQ8">
    <property type="interactions" value="66"/>
</dbReference>
<dbReference type="EMBL" id="GL377302">
    <property type="protein sequence ID" value="EFJ03612.1"/>
    <property type="molecule type" value="Genomic_DNA"/>
</dbReference>
<sequence>MSPSMESTSTRQHMRPSRETSTASLIPPNAQFSQRPTSISSFNSVANLDHAYQIAGTVRSTPSAASLAKLNAFTLSPDPSQWGSRVAMHETEPDDDLHNPDPGRDRHTDLRWGMITKRGLANIGCLAILLAAIMTLFAGYPIISYVRSHTQSTNGGFNLGGVNASGQIPEMTGNFGLIDNDTPDDVKTKTGYTYGETYELVFSDEFNQDGRTFYPGDDPYWEAVDLHYWVTNNMEWYDPEAVTTSDGSLVITLSKKETHDLDYQGGMLSTWNKFCFTGGILEASVSLPGYNNILGLWPAVWAMGNLGRAGYGATLDGMASDIGLWPYTYDACDVGTVENQTVNGEPYAATVNGDEDYGGVLSYLPGQRLSRCTCDGEDHPGPKHSDGTYVGRSAPEIDVFEAQITDDTGYVSQSAQWAPFNEAYVWKNTSDNFIIYDESVSSLNSYIGGRYQQATSVVSMTDQNCYTNETGCFSVYAFEYKPGFDDGYITWVNNGAAAWTIKAAGMGADDAVEISARPVPQEPMYLIANLGMSTNFGYVDEDHLPFPTSMYIDWIRVYQRSDSINIGCDPDDFPTASYIEKYSEAYNNPNLTTWVDDYGQTIPKNSFLGEC</sequence>
<dbReference type="InterPro" id="IPR000757">
    <property type="entry name" value="Beta-glucanase-like"/>
</dbReference>
<reference evidence="12 13" key="1">
    <citation type="journal article" date="2010" name="Nat. Biotechnol.">
        <title>Genome sequence of the model mushroom Schizophyllum commune.</title>
        <authorList>
            <person name="Ohm R.A."/>
            <person name="de Jong J.F."/>
            <person name="Lugones L.G."/>
            <person name="Aerts A."/>
            <person name="Kothe E."/>
            <person name="Stajich J.E."/>
            <person name="de Vries R.P."/>
            <person name="Record E."/>
            <person name="Levasseur A."/>
            <person name="Baker S.E."/>
            <person name="Bartholomew K.A."/>
            <person name="Coutinho P.M."/>
            <person name="Erdmann S."/>
            <person name="Fowler T.J."/>
            <person name="Gathman A.C."/>
            <person name="Lombard V."/>
            <person name="Henrissat B."/>
            <person name="Knabe N."/>
            <person name="Kuees U."/>
            <person name="Lilly W.W."/>
            <person name="Lindquist E."/>
            <person name="Lucas S."/>
            <person name="Magnuson J.K."/>
            <person name="Piumi F."/>
            <person name="Raudaskoski M."/>
            <person name="Salamov A."/>
            <person name="Schmutz J."/>
            <person name="Schwarze F.W.M.R."/>
            <person name="vanKuyk P.A."/>
            <person name="Horton J.S."/>
            <person name="Grigoriev I.V."/>
            <person name="Woesten H.A.B."/>
        </authorList>
    </citation>
    <scope>NUCLEOTIDE SEQUENCE [LARGE SCALE GENOMIC DNA]</scope>
    <source>
        <strain evidence="13">H4-8 / FGSC 9210</strain>
    </source>
</reference>